<dbReference type="InterPro" id="IPR041457">
    <property type="entry name" value="CxC2_KDZ-assoc"/>
</dbReference>
<accession>A0A9P6AGT5</accession>
<evidence type="ECO:0000259" key="1">
    <source>
        <dbReference type="Pfam" id="PF18803"/>
    </source>
</evidence>
<dbReference type="AlphaFoldDB" id="A0A9P6AGT5"/>
<dbReference type="EMBL" id="MU129144">
    <property type="protein sequence ID" value="KAF9505610.1"/>
    <property type="molecule type" value="Genomic_DNA"/>
</dbReference>
<protein>
    <recommendedName>
        <fullName evidence="1">CxC2-like cysteine cluster KDZ transposase-associated domain-containing protein</fullName>
    </recommendedName>
</protein>
<gene>
    <name evidence="2" type="ORF">BS47DRAFT_1433238</name>
</gene>
<dbReference type="OrthoDB" id="3004525at2759"/>
<dbReference type="Proteomes" id="UP000886523">
    <property type="component" value="Unassembled WGS sequence"/>
</dbReference>
<dbReference type="Pfam" id="PF18803">
    <property type="entry name" value="CxC2"/>
    <property type="match status" value="1"/>
</dbReference>
<dbReference type="Pfam" id="PF18758">
    <property type="entry name" value="KDZ"/>
    <property type="match status" value="1"/>
</dbReference>
<reference evidence="2" key="1">
    <citation type="journal article" date="2020" name="Nat. Commun.">
        <title>Large-scale genome sequencing of mycorrhizal fungi provides insights into the early evolution of symbiotic traits.</title>
        <authorList>
            <person name="Miyauchi S."/>
            <person name="Kiss E."/>
            <person name="Kuo A."/>
            <person name="Drula E."/>
            <person name="Kohler A."/>
            <person name="Sanchez-Garcia M."/>
            <person name="Morin E."/>
            <person name="Andreopoulos B."/>
            <person name="Barry K.W."/>
            <person name="Bonito G."/>
            <person name="Buee M."/>
            <person name="Carver A."/>
            <person name="Chen C."/>
            <person name="Cichocki N."/>
            <person name="Clum A."/>
            <person name="Culley D."/>
            <person name="Crous P.W."/>
            <person name="Fauchery L."/>
            <person name="Girlanda M."/>
            <person name="Hayes R.D."/>
            <person name="Keri Z."/>
            <person name="LaButti K."/>
            <person name="Lipzen A."/>
            <person name="Lombard V."/>
            <person name="Magnuson J."/>
            <person name="Maillard F."/>
            <person name="Murat C."/>
            <person name="Nolan M."/>
            <person name="Ohm R.A."/>
            <person name="Pangilinan J."/>
            <person name="Pereira M.F."/>
            <person name="Perotto S."/>
            <person name="Peter M."/>
            <person name="Pfister S."/>
            <person name="Riley R."/>
            <person name="Sitrit Y."/>
            <person name="Stielow J.B."/>
            <person name="Szollosi G."/>
            <person name="Zifcakova L."/>
            <person name="Stursova M."/>
            <person name="Spatafora J.W."/>
            <person name="Tedersoo L."/>
            <person name="Vaario L.M."/>
            <person name="Yamada A."/>
            <person name="Yan M."/>
            <person name="Wang P."/>
            <person name="Xu J."/>
            <person name="Bruns T."/>
            <person name="Baldrian P."/>
            <person name="Vilgalys R."/>
            <person name="Dunand C."/>
            <person name="Henrissat B."/>
            <person name="Grigoriev I.V."/>
            <person name="Hibbett D."/>
            <person name="Nagy L.G."/>
            <person name="Martin F.M."/>
        </authorList>
    </citation>
    <scope>NUCLEOTIDE SEQUENCE</scope>
    <source>
        <strain evidence="2">UP504</strain>
    </source>
</reference>
<organism evidence="2 3">
    <name type="scientific">Hydnum rufescens UP504</name>
    <dbReference type="NCBI Taxonomy" id="1448309"/>
    <lineage>
        <taxon>Eukaryota</taxon>
        <taxon>Fungi</taxon>
        <taxon>Dikarya</taxon>
        <taxon>Basidiomycota</taxon>
        <taxon>Agaricomycotina</taxon>
        <taxon>Agaricomycetes</taxon>
        <taxon>Cantharellales</taxon>
        <taxon>Hydnaceae</taxon>
        <taxon>Hydnum</taxon>
    </lineage>
</organism>
<evidence type="ECO:0000313" key="3">
    <source>
        <dbReference type="Proteomes" id="UP000886523"/>
    </source>
</evidence>
<feature type="domain" description="CxC2-like cysteine cluster KDZ transposase-associated" evidence="1">
    <location>
        <begin position="183"/>
        <end position="281"/>
    </location>
</feature>
<dbReference type="InterPro" id="IPR040521">
    <property type="entry name" value="KDZ"/>
</dbReference>
<name>A0A9P6AGT5_9AGAM</name>
<sequence length="834" mass="94295">MLHYGRPKSNPFNLIVREAVTSHVVISHNGTSAHKQNIIWPPAELPSQVLDSTSVDMSPNVPNCADDEVFDPSNPNHHQMGQRSKTTGNKRYEAALQDELLLEWTFIHDEFLDALLQYDGCGDSLLVNGCPSCQLPGLSGMYRCIECFNHQMLCKDCCVLQHEHLPLHHINVWNGDFFECTTLATMGLKIYLGHTDCLMRKSPASFTIIHTNGIHRVDVVFCGCGAAVHPQQQLLRCGWYPATIHQPQMCATFVIFNHFHLQMLQSKLLANHFIAAIEQQVMATMSLGLKERSWGSLLFSVRLARIPGLTCPAIGNPGPQWISLGTGWAYFIEDEIYKKFLLDFMSEKDLQQYGLHHLLKPGSSGLHSMLLSYDIFCQWIKKQALTGVILKFHLPVHKQQCHMKFSLNLRPGAGCMDGEGIEHNWANINPATNSTKEMGNSLKTKLLAAIAATTLHSDQFHQFNAGFLNAVTDEWLAMVLAWELDNTKPDPYVITASSMTQAQIRLKLVQSERQSHAVGKPELHANWKNTSDVSLKMWLHRVALAQHFSKPTFRSVGFKWKSVFQHFVMIQSAYMAEAMCLIAVMPSRDDSDCHPETQLLRLPSQLPSSTHASNPHLADMERKLRYAQAMDSIAELHQSLIICAHLTKYKVDQVSGQNPNTRAWTLLNKAEAQTNRIAMRYSVAQKSYLTLAGSAHEDDAAQRPRDSPGEGHQTLSWIWITPAAPHGDDTLDMHEALHAEWAKACARMQHWAEEVQLLQEEMRRVLQFSEYHATWWEDQKSLHMPGLLLNLSDGIHVYAAKQASILRNRAKYFMQIWKTPGVSRRMMDDTGVQK</sequence>
<evidence type="ECO:0000313" key="2">
    <source>
        <dbReference type="EMBL" id="KAF9505610.1"/>
    </source>
</evidence>
<proteinExistence type="predicted"/>
<comment type="caution">
    <text evidence="2">The sequence shown here is derived from an EMBL/GenBank/DDBJ whole genome shotgun (WGS) entry which is preliminary data.</text>
</comment>
<keyword evidence="3" id="KW-1185">Reference proteome</keyword>